<evidence type="ECO:0000313" key="9">
    <source>
        <dbReference type="Proteomes" id="UP001201463"/>
    </source>
</evidence>
<dbReference type="InterPro" id="IPR011712">
    <property type="entry name" value="Sig_transdc_His_kin_sub3_dim/P"/>
</dbReference>
<dbReference type="InterPro" id="IPR015943">
    <property type="entry name" value="WD40/YVTN_repeat-like_dom_sf"/>
</dbReference>
<feature type="compositionally biased region" description="Polar residues" evidence="4">
    <location>
        <begin position="1002"/>
        <end position="1013"/>
    </location>
</feature>
<keyword evidence="6" id="KW-0732">Signal</keyword>
<dbReference type="Proteomes" id="UP001201463">
    <property type="component" value="Unassembled WGS sequence"/>
</dbReference>
<dbReference type="SMART" id="SM00387">
    <property type="entry name" value="HATPase_c"/>
    <property type="match status" value="1"/>
</dbReference>
<organism evidence="8 9">
    <name type="scientific">Pelomonas caseinilytica</name>
    <dbReference type="NCBI Taxonomy" id="2906763"/>
    <lineage>
        <taxon>Bacteria</taxon>
        <taxon>Pseudomonadati</taxon>
        <taxon>Pseudomonadota</taxon>
        <taxon>Betaproteobacteria</taxon>
        <taxon>Burkholderiales</taxon>
        <taxon>Sphaerotilaceae</taxon>
        <taxon>Roseateles</taxon>
    </lineage>
</organism>
<evidence type="ECO:0000256" key="3">
    <source>
        <dbReference type="ARBA" id="ARBA00023012"/>
    </source>
</evidence>
<dbReference type="PROSITE" id="PS50109">
    <property type="entry name" value="HIS_KIN"/>
    <property type="match status" value="1"/>
</dbReference>
<dbReference type="InterPro" id="IPR011110">
    <property type="entry name" value="Reg_prop"/>
</dbReference>
<feature type="transmembrane region" description="Helical" evidence="5">
    <location>
        <begin position="759"/>
        <end position="780"/>
    </location>
</feature>
<evidence type="ECO:0000256" key="2">
    <source>
        <dbReference type="ARBA" id="ARBA00022777"/>
    </source>
</evidence>
<feature type="signal peptide" evidence="6">
    <location>
        <begin position="1"/>
        <end position="31"/>
    </location>
</feature>
<evidence type="ECO:0000313" key="8">
    <source>
        <dbReference type="EMBL" id="MCE4539700.1"/>
    </source>
</evidence>
<dbReference type="Pfam" id="PF07495">
    <property type="entry name" value="Y_Y_Y"/>
    <property type="match status" value="1"/>
</dbReference>
<keyword evidence="9" id="KW-1185">Reference proteome</keyword>
<comment type="caution">
    <text evidence="8">The sequence shown here is derived from an EMBL/GenBank/DDBJ whole genome shotgun (WGS) entry which is preliminary data.</text>
</comment>
<keyword evidence="5" id="KW-0812">Transmembrane</keyword>
<reference evidence="8 9" key="1">
    <citation type="submission" date="2021-12" db="EMBL/GenBank/DDBJ databases">
        <title>Genome seq of p7.</title>
        <authorList>
            <person name="Seo T."/>
        </authorList>
    </citation>
    <scope>NUCLEOTIDE SEQUENCE [LARGE SCALE GENOMIC DNA]</scope>
    <source>
        <strain evidence="8 9">P7</strain>
    </source>
</reference>
<evidence type="ECO:0000256" key="6">
    <source>
        <dbReference type="SAM" id="SignalP"/>
    </source>
</evidence>
<dbReference type="InterPro" id="IPR013783">
    <property type="entry name" value="Ig-like_fold"/>
</dbReference>
<gene>
    <name evidence="8" type="ORF">LXT12_20840</name>
</gene>
<evidence type="ECO:0000259" key="7">
    <source>
        <dbReference type="PROSITE" id="PS50109"/>
    </source>
</evidence>
<keyword evidence="3" id="KW-0902">Two-component regulatory system</keyword>
<dbReference type="Gene3D" id="2.130.10.10">
    <property type="entry name" value="YVTN repeat-like/Quinoprotein amine dehydrogenase"/>
    <property type="match status" value="3"/>
</dbReference>
<dbReference type="InterPro" id="IPR036890">
    <property type="entry name" value="HATPase_C_sf"/>
</dbReference>
<dbReference type="SUPFAM" id="SSF55874">
    <property type="entry name" value="ATPase domain of HSP90 chaperone/DNA topoisomerase II/histidine kinase"/>
    <property type="match status" value="1"/>
</dbReference>
<proteinExistence type="predicted"/>
<sequence>MGSSTGSTRKRHLPSLLLAATLCCLPPTALAADAPLQVAQYAHTAWTARDGAVPGLVFAMAQTPDGYLWVAGSFGLFRFDGLRFMPWQPPQGQSLPANPYSLLVSRDGTLWIGTFDGLASWNGRALTRYPQIGNGFVTSLVEGRDGTVWAGLLGDKGRLCALRAAQVECTAPQAGFGQFVWSVAEDPSGALWVAADSGLWRWRPGAPQRFEASGQRLGDLSIGADGEVLVAVRGAGLLRVEGDRLVPYPLRSATRPAEALPDRDIKANKLLRDRDGGLWIGSEGRGIVHLQEGRADAFSRSDGLSGNIACSLFEDREGNVWFGSDKGVDRFRKLPVTTVSVQQGLPNESTKAVLATADGSVWVATNDGLARWKDTRLVVYRQDSGLPDVHVQSLYQDPDGRLWVSTGGGLAYLAGDRFVSIGGVPSKEVYSITGDKAGNLWLSGNAGLTRLNRGRFVENIPWSAFGRWQQAKVIVADRGGLWLSFWQGGGVLYFKDGKVQETYTAESGLGAGHVAGLRLDADGAVWAATEEGGLSRIHEGRITTLTAGSGLPCNTIHWSTLDAHGSLWMYTACGLVRILGDDLAAWIADPRHKVAAKLWDGADGVPLQALTPAYFNPPVAMGPDGKLWLASGIDVQVVDPDHLPSNPLPPPVHIEKLVADQVSYAVTNGLRLPPRVRDMTIEFAALSLVDAKSTRFRYRLEGHDDHWQEAVERRQATYTNLPPGQYRFRVKAANNSGVWNEEGAELDFSIAPAFYQTTWFGLTVVALLAGLAWSGFQLWLHMRIRRLHRQFEATLEARVDERTRIARDLHDTLLQHFHGLLLQFQAAMNLLPDRPRESRQVLAKAIDRAAEAITEGRDTVHGLRISTLETNSLAEALRALAADLAGENGPAATAHVEVRGTPRDLHPLVRDEAFRIAGEALRNAFHHADARRIDVEIRYDARQLVLQVRDDGQGIAPEMLRAGGKEGHFGLSGMHERAGLVGGELSVRSEPGKGTEVRLNVPGSQAYSRSTPTRPGLLQKMAASREAGE</sequence>
<keyword evidence="2 8" id="KW-0418">Kinase</keyword>
<dbReference type="Gene3D" id="2.60.40.10">
    <property type="entry name" value="Immunoglobulins"/>
    <property type="match status" value="1"/>
</dbReference>
<dbReference type="Pfam" id="PF07494">
    <property type="entry name" value="Reg_prop"/>
    <property type="match status" value="2"/>
</dbReference>
<feature type="region of interest" description="Disordered" evidence="4">
    <location>
        <begin position="988"/>
        <end position="1029"/>
    </location>
</feature>
<dbReference type="Gene3D" id="1.20.5.1930">
    <property type="match status" value="1"/>
</dbReference>
<dbReference type="InterPro" id="IPR005467">
    <property type="entry name" value="His_kinase_dom"/>
</dbReference>
<accession>A0ABS8XR62</accession>
<evidence type="ECO:0000256" key="4">
    <source>
        <dbReference type="SAM" id="MobiDB-lite"/>
    </source>
</evidence>
<evidence type="ECO:0000256" key="5">
    <source>
        <dbReference type="SAM" id="Phobius"/>
    </source>
</evidence>
<dbReference type="Pfam" id="PF02518">
    <property type="entry name" value="HATPase_c"/>
    <property type="match status" value="1"/>
</dbReference>
<keyword evidence="5" id="KW-1133">Transmembrane helix</keyword>
<protein>
    <submittedName>
        <fullName evidence="8">Histidine kinase</fullName>
    </submittedName>
</protein>
<dbReference type="Pfam" id="PF07730">
    <property type="entry name" value="HisKA_3"/>
    <property type="match status" value="1"/>
</dbReference>
<dbReference type="PANTHER" id="PTHR24421:SF62">
    <property type="entry name" value="SENSORY TRANSDUCTION HISTIDINE KINASE"/>
    <property type="match status" value="1"/>
</dbReference>
<dbReference type="PANTHER" id="PTHR24421">
    <property type="entry name" value="NITRATE/NITRITE SENSOR PROTEIN NARX-RELATED"/>
    <property type="match status" value="1"/>
</dbReference>
<dbReference type="InterPro" id="IPR003594">
    <property type="entry name" value="HATPase_dom"/>
</dbReference>
<dbReference type="RefSeq" id="WP_233394220.1">
    <property type="nucleotide sequence ID" value="NZ_JAJTWT010000010.1"/>
</dbReference>
<dbReference type="InterPro" id="IPR011123">
    <property type="entry name" value="Y_Y_Y"/>
</dbReference>
<feature type="chain" id="PRO_5045168988" evidence="6">
    <location>
        <begin position="32"/>
        <end position="1029"/>
    </location>
</feature>
<feature type="domain" description="Histidine kinase" evidence="7">
    <location>
        <begin position="915"/>
        <end position="1005"/>
    </location>
</feature>
<evidence type="ECO:0000256" key="1">
    <source>
        <dbReference type="ARBA" id="ARBA00022679"/>
    </source>
</evidence>
<keyword evidence="5" id="KW-0472">Membrane</keyword>
<dbReference type="InterPro" id="IPR050482">
    <property type="entry name" value="Sensor_HK_TwoCompSys"/>
</dbReference>
<dbReference type="EMBL" id="JAJTWT010000010">
    <property type="protein sequence ID" value="MCE4539700.1"/>
    <property type="molecule type" value="Genomic_DNA"/>
</dbReference>
<dbReference type="Gene3D" id="3.30.565.10">
    <property type="entry name" value="Histidine kinase-like ATPase, C-terminal domain"/>
    <property type="match status" value="1"/>
</dbReference>
<dbReference type="GO" id="GO:0016301">
    <property type="term" value="F:kinase activity"/>
    <property type="evidence" value="ECO:0007669"/>
    <property type="project" value="UniProtKB-KW"/>
</dbReference>
<dbReference type="CDD" id="cd16917">
    <property type="entry name" value="HATPase_UhpB-NarQ-NarX-like"/>
    <property type="match status" value="1"/>
</dbReference>
<dbReference type="SUPFAM" id="SSF63829">
    <property type="entry name" value="Calcium-dependent phosphotriesterase"/>
    <property type="match status" value="3"/>
</dbReference>
<keyword evidence="1" id="KW-0808">Transferase</keyword>
<name>A0ABS8XR62_9BURK</name>